<dbReference type="Proteomes" id="UP001149090">
    <property type="component" value="Unassembled WGS sequence"/>
</dbReference>
<name>A0A9Q0LJ69_ANAIG</name>
<proteinExistence type="predicted"/>
<protein>
    <submittedName>
        <fullName evidence="1">Uncharacterized protein</fullName>
    </submittedName>
</protein>
<keyword evidence="2" id="KW-1185">Reference proteome</keyword>
<organism evidence="1 2">
    <name type="scientific">Anaeramoeba ignava</name>
    <name type="common">Anaerobic marine amoeba</name>
    <dbReference type="NCBI Taxonomy" id="1746090"/>
    <lineage>
        <taxon>Eukaryota</taxon>
        <taxon>Metamonada</taxon>
        <taxon>Anaeramoebidae</taxon>
        <taxon>Anaeramoeba</taxon>
    </lineage>
</organism>
<reference evidence="1" key="1">
    <citation type="submission" date="2022-10" db="EMBL/GenBank/DDBJ databases">
        <title>Novel sulphate-reducing endosymbionts in the free-living metamonad Anaeramoeba.</title>
        <authorList>
            <person name="Jerlstrom-Hultqvist J."/>
            <person name="Cepicka I."/>
            <person name="Gallot-Lavallee L."/>
            <person name="Salas-Leiva D."/>
            <person name="Curtis B.A."/>
            <person name="Zahonova K."/>
            <person name="Pipaliya S."/>
            <person name="Dacks J."/>
            <person name="Roger A.J."/>
        </authorList>
    </citation>
    <scope>NUCLEOTIDE SEQUENCE</scope>
    <source>
        <strain evidence="1">BMAN</strain>
    </source>
</reference>
<gene>
    <name evidence="1" type="ORF">M0811_08352</name>
</gene>
<evidence type="ECO:0000313" key="2">
    <source>
        <dbReference type="Proteomes" id="UP001149090"/>
    </source>
</evidence>
<accession>A0A9Q0LJ69</accession>
<evidence type="ECO:0000313" key="1">
    <source>
        <dbReference type="EMBL" id="KAJ5073788.1"/>
    </source>
</evidence>
<dbReference type="EMBL" id="JAPDFW010000072">
    <property type="protein sequence ID" value="KAJ5073788.1"/>
    <property type="molecule type" value="Genomic_DNA"/>
</dbReference>
<sequence>MFSPVKIKTKTTATETIEENGEKYYKEQEEFIGNIIFSEKVPRIVSPQPWKFSEATNWGVSQKKAFVNQLETNFPFDSPPDRSVNPIAMDMRFIKEQNTVNNDSLRFNLYQKSQMMK</sequence>
<comment type="caution">
    <text evidence="1">The sequence shown here is derived from an EMBL/GenBank/DDBJ whole genome shotgun (WGS) entry which is preliminary data.</text>
</comment>
<dbReference type="AlphaFoldDB" id="A0A9Q0LJ69"/>